<reference evidence="1" key="1">
    <citation type="journal article" date="2018" name="Nat. Genet.">
        <title>Extensive intraspecific gene order and gene structural variations between Mo17 and other maize genomes.</title>
        <authorList>
            <person name="Sun S."/>
            <person name="Zhou Y."/>
            <person name="Chen J."/>
            <person name="Shi J."/>
            <person name="Zhao H."/>
            <person name="Zhao H."/>
            <person name="Song W."/>
            <person name="Zhang M."/>
            <person name="Cui Y."/>
            <person name="Dong X."/>
            <person name="Liu H."/>
            <person name="Ma X."/>
            <person name="Jiao Y."/>
            <person name="Wang B."/>
            <person name="Wei X."/>
            <person name="Stein J.C."/>
            <person name="Glaubitz J.C."/>
            <person name="Lu F."/>
            <person name="Yu G."/>
            <person name="Liang C."/>
            <person name="Fengler K."/>
            <person name="Li B."/>
            <person name="Rafalski A."/>
            <person name="Schnable P.S."/>
            <person name="Ware D.H."/>
            <person name="Buckler E.S."/>
            <person name="Lai J."/>
        </authorList>
    </citation>
    <scope>NUCLEOTIDE SEQUENCE [LARGE SCALE GENOMIC DNA]</scope>
    <source>
        <tissue evidence="1">Seedling</tissue>
    </source>
</reference>
<evidence type="ECO:0000313" key="1">
    <source>
        <dbReference type="EMBL" id="PWZ54038.1"/>
    </source>
</evidence>
<gene>
    <name evidence="1" type="ORF">Zm00014a_043957</name>
</gene>
<sequence length="15" mass="1628">MSVACISEFVNTSHC</sequence>
<proteinExistence type="predicted"/>
<dbReference type="EMBL" id="NCVQ01000001">
    <property type="protein sequence ID" value="PWZ54038.1"/>
    <property type="molecule type" value="Genomic_DNA"/>
</dbReference>
<name>A0A317Y5S1_MAIZE</name>
<protein>
    <submittedName>
        <fullName evidence="1">Uncharacterized protein</fullName>
    </submittedName>
</protein>
<dbReference type="Proteomes" id="UP000251960">
    <property type="component" value="Chromosome 1"/>
</dbReference>
<comment type="caution">
    <text evidence="1">The sequence shown here is derived from an EMBL/GenBank/DDBJ whole genome shotgun (WGS) entry which is preliminary data.</text>
</comment>
<accession>A0A317Y5S1</accession>
<organism evidence="1">
    <name type="scientific">Zea mays</name>
    <name type="common">Maize</name>
    <dbReference type="NCBI Taxonomy" id="4577"/>
    <lineage>
        <taxon>Eukaryota</taxon>
        <taxon>Viridiplantae</taxon>
        <taxon>Streptophyta</taxon>
        <taxon>Embryophyta</taxon>
        <taxon>Tracheophyta</taxon>
        <taxon>Spermatophyta</taxon>
        <taxon>Magnoliopsida</taxon>
        <taxon>Liliopsida</taxon>
        <taxon>Poales</taxon>
        <taxon>Poaceae</taxon>
        <taxon>PACMAD clade</taxon>
        <taxon>Panicoideae</taxon>
        <taxon>Andropogonodae</taxon>
        <taxon>Andropogoneae</taxon>
        <taxon>Tripsacinae</taxon>
        <taxon>Zea</taxon>
    </lineage>
</organism>